<reference evidence="1" key="2">
    <citation type="submission" date="2014-07" db="EMBL/GenBank/DDBJ databases">
        <authorList>
            <person name="Hull J."/>
        </authorList>
    </citation>
    <scope>NUCLEOTIDE SEQUENCE</scope>
</reference>
<organism evidence="1">
    <name type="scientific">Lygus hesperus</name>
    <name type="common">Western plant bug</name>
    <dbReference type="NCBI Taxonomy" id="30085"/>
    <lineage>
        <taxon>Eukaryota</taxon>
        <taxon>Metazoa</taxon>
        <taxon>Ecdysozoa</taxon>
        <taxon>Arthropoda</taxon>
        <taxon>Hexapoda</taxon>
        <taxon>Insecta</taxon>
        <taxon>Pterygota</taxon>
        <taxon>Neoptera</taxon>
        <taxon>Paraneoptera</taxon>
        <taxon>Hemiptera</taxon>
        <taxon>Heteroptera</taxon>
        <taxon>Panheteroptera</taxon>
        <taxon>Cimicomorpha</taxon>
        <taxon>Miridae</taxon>
        <taxon>Mirini</taxon>
        <taxon>Lygus</taxon>
    </lineage>
</organism>
<name>A0A0A9Y2X3_LYGHE</name>
<protein>
    <submittedName>
        <fullName evidence="1">Tubulin gamma chain</fullName>
    </submittedName>
</protein>
<reference evidence="1" key="1">
    <citation type="journal article" date="2014" name="PLoS ONE">
        <title>Transcriptome-Based Identification of ABC Transporters in the Western Tarnished Plant Bug Lygus hesperus.</title>
        <authorList>
            <person name="Hull J.J."/>
            <person name="Chaney K."/>
            <person name="Geib S.M."/>
            <person name="Fabrick J.A."/>
            <person name="Brent C.S."/>
            <person name="Walsh D."/>
            <person name="Lavine L.C."/>
        </authorList>
    </citation>
    <scope>NUCLEOTIDE SEQUENCE</scope>
</reference>
<dbReference type="EMBL" id="GBHO01017105">
    <property type="protein sequence ID" value="JAG26499.1"/>
    <property type="molecule type" value="Transcribed_RNA"/>
</dbReference>
<gene>
    <name evidence="1" type="primary">TBG</name>
    <name evidence="1" type="ORF">CM83_5888</name>
</gene>
<accession>A0A0A9Y2X3</accession>
<proteinExistence type="predicted"/>
<dbReference type="AlphaFoldDB" id="A0A0A9Y2X3"/>
<evidence type="ECO:0000313" key="1">
    <source>
        <dbReference type="EMBL" id="JAG26499.1"/>
    </source>
</evidence>
<sequence>MDYKEIRFHYISQTSRQLLEYLEPYIEPVIPLTMKRICSSSILSIASKVSVPPLVPLAINAKRGRYSYLLKTVGGDTDDEDLQNMEAERYVDKYVRTFVDSVASSGG</sequence>